<evidence type="ECO:0000313" key="3">
    <source>
        <dbReference type="Proteomes" id="UP000325313"/>
    </source>
</evidence>
<reference evidence="2 3" key="1">
    <citation type="submission" date="2019-05" db="EMBL/GenBank/DDBJ databases">
        <title>Emergence of the Ug99 lineage of the wheat stem rust pathogen through somatic hybridization.</title>
        <authorList>
            <person name="Li F."/>
            <person name="Upadhyaya N.M."/>
            <person name="Sperschneider J."/>
            <person name="Matny O."/>
            <person name="Nguyen-Phuc H."/>
            <person name="Mago R."/>
            <person name="Raley C."/>
            <person name="Miller M.E."/>
            <person name="Silverstein K.A.T."/>
            <person name="Henningsen E."/>
            <person name="Hirsch C.D."/>
            <person name="Visser B."/>
            <person name="Pretorius Z.A."/>
            <person name="Steffenson B.J."/>
            <person name="Schwessinger B."/>
            <person name="Dodds P.N."/>
            <person name="Figueroa M."/>
        </authorList>
    </citation>
    <scope>NUCLEOTIDE SEQUENCE [LARGE SCALE GENOMIC DNA]</scope>
    <source>
        <strain evidence="2 3">Ug99</strain>
    </source>
</reference>
<dbReference type="EMBL" id="VDEP01000506">
    <property type="protein sequence ID" value="KAA1068046.1"/>
    <property type="molecule type" value="Genomic_DNA"/>
</dbReference>
<dbReference type="Proteomes" id="UP000325313">
    <property type="component" value="Unassembled WGS sequence"/>
</dbReference>
<organism evidence="2 3">
    <name type="scientific">Puccinia graminis f. sp. tritici</name>
    <dbReference type="NCBI Taxonomy" id="56615"/>
    <lineage>
        <taxon>Eukaryota</taxon>
        <taxon>Fungi</taxon>
        <taxon>Dikarya</taxon>
        <taxon>Basidiomycota</taxon>
        <taxon>Pucciniomycotina</taxon>
        <taxon>Pucciniomycetes</taxon>
        <taxon>Pucciniales</taxon>
        <taxon>Pucciniaceae</taxon>
        <taxon>Puccinia</taxon>
    </lineage>
</organism>
<name>A0A5B0LVC3_PUCGR</name>
<evidence type="ECO:0000256" key="1">
    <source>
        <dbReference type="SAM" id="MobiDB-lite"/>
    </source>
</evidence>
<sequence length="212" mass="23207">MRENSNAPGLDRAIALPEPEAFNKYQELGKELEPQLLADGSNFSNWEAALKYAVTTELKVKDHFVQTELDQSGDRADLKGIFIEHSIHISLLWSVRGKNGRMAFKVLQARFAPTGVVDFISRGRNTSGQDREEDGQADQRHRSGAGSGTPPTIPGSLSANIKALTALEFPCHFEASARTVSCQYLHLGRMRAIMCCSSLGATRCVTNNVGFP</sequence>
<proteinExistence type="predicted"/>
<dbReference type="AlphaFoldDB" id="A0A5B0LVC3"/>
<protein>
    <submittedName>
        <fullName evidence="2">Uncharacterized protein</fullName>
    </submittedName>
</protein>
<evidence type="ECO:0000313" key="2">
    <source>
        <dbReference type="EMBL" id="KAA1068046.1"/>
    </source>
</evidence>
<accession>A0A5B0LVC3</accession>
<gene>
    <name evidence="2" type="ORF">PGTUg99_005132</name>
</gene>
<comment type="caution">
    <text evidence="2">The sequence shown here is derived from an EMBL/GenBank/DDBJ whole genome shotgun (WGS) entry which is preliminary data.</text>
</comment>
<feature type="region of interest" description="Disordered" evidence="1">
    <location>
        <begin position="122"/>
        <end position="154"/>
    </location>
</feature>